<dbReference type="Proteomes" id="UP001145114">
    <property type="component" value="Unassembled WGS sequence"/>
</dbReference>
<reference evidence="1" key="1">
    <citation type="submission" date="2022-06" db="EMBL/GenBank/DDBJ databases">
        <title>Phylogenomic reconstructions and comparative analyses of Kickxellomycotina fungi.</title>
        <authorList>
            <person name="Reynolds N.K."/>
            <person name="Stajich J.E."/>
            <person name="Barry K."/>
            <person name="Grigoriev I.V."/>
            <person name="Crous P."/>
            <person name="Smith M.E."/>
        </authorList>
    </citation>
    <scope>NUCLEOTIDE SEQUENCE</scope>
    <source>
        <strain evidence="1">RSA 2271</strain>
    </source>
</reference>
<proteinExistence type="predicted"/>
<keyword evidence="2" id="KW-1185">Reference proteome</keyword>
<comment type="caution">
    <text evidence="1">The sequence shown here is derived from an EMBL/GenBank/DDBJ whole genome shotgun (WGS) entry which is preliminary data.</text>
</comment>
<sequence>MDTKRQQLLQYALTYQPNASSKDGSGNGPDKKSRHGGRGRAGSGSLDIESENLWTKESGRKGMNPFEKFESMTILHAGEEGFDPPSPRETDAKNSSNESRWTDGGVTMVEN</sequence>
<name>A0ACC1HLI2_9FUNG</name>
<gene>
    <name evidence="1" type="ORF">EV182_007365</name>
</gene>
<accession>A0ACC1HLI2</accession>
<evidence type="ECO:0000313" key="2">
    <source>
        <dbReference type="Proteomes" id="UP001145114"/>
    </source>
</evidence>
<protein>
    <submittedName>
        <fullName evidence="1">Uncharacterized protein</fullName>
    </submittedName>
</protein>
<organism evidence="1 2">
    <name type="scientific">Spiromyces aspiralis</name>
    <dbReference type="NCBI Taxonomy" id="68401"/>
    <lineage>
        <taxon>Eukaryota</taxon>
        <taxon>Fungi</taxon>
        <taxon>Fungi incertae sedis</taxon>
        <taxon>Zoopagomycota</taxon>
        <taxon>Kickxellomycotina</taxon>
        <taxon>Kickxellomycetes</taxon>
        <taxon>Kickxellales</taxon>
        <taxon>Kickxellaceae</taxon>
        <taxon>Spiromyces</taxon>
    </lineage>
</organism>
<evidence type="ECO:0000313" key="1">
    <source>
        <dbReference type="EMBL" id="KAJ1676860.1"/>
    </source>
</evidence>
<dbReference type="EMBL" id="JAMZIH010003381">
    <property type="protein sequence ID" value="KAJ1676860.1"/>
    <property type="molecule type" value="Genomic_DNA"/>
</dbReference>